<dbReference type="InterPro" id="IPR047021">
    <property type="entry name" value="REXO1/3/4-like"/>
</dbReference>
<evidence type="ECO:0000256" key="5">
    <source>
        <dbReference type="SAM" id="MobiDB-lite"/>
    </source>
</evidence>
<gene>
    <name evidence="7" type="ORF">NKR23_g991</name>
</gene>
<comment type="caution">
    <text evidence="7">The sequence shown here is derived from an EMBL/GenBank/DDBJ whole genome shotgun (WGS) entry which is preliminary data.</text>
</comment>
<comment type="similarity">
    <text evidence="1">Belongs to the REXO1/REXO3 family.</text>
</comment>
<feature type="compositionally biased region" description="Polar residues" evidence="5">
    <location>
        <begin position="37"/>
        <end position="47"/>
    </location>
</feature>
<dbReference type="GO" id="GO:0004527">
    <property type="term" value="F:exonuclease activity"/>
    <property type="evidence" value="ECO:0007669"/>
    <property type="project" value="UniProtKB-KW"/>
</dbReference>
<dbReference type="CDD" id="cd06145">
    <property type="entry name" value="REX1_like"/>
    <property type="match status" value="1"/>
</dbReference>
<feature type="region of interest" description="Disordered" evidence="5">
    <location>
        <begin position="1"/>
        <end position="100"/>
    </location>
</feature>
<feature type="compositionally biased region" description="Low complexity" evidence="5">
    <location>
        <begin position="70"/>
        <end position="81"/>
    </location>
</feature>
<evidence type="ECO:0000256" key="4">
    <source>
        <dbReference type="ARBA" id="ARBA00022839"/>
    </source>
</evidence>
<evidence type="ECO:0000259" key="6">
    <source>
        <dbReference type="SMART" id="SM00479"/>
    </source>
</evidence>
<evidence type="ECO:0000256" key="1">
    <source>
        <dbReference type="ARBA" id="ARBA00006357"/>
    </source>
</evidence>
<proteinExistence type="inferred from homology"/>
<name>A0AA38RTY6_9PEZI</name>
<dbReference type="PANTHER" id="PTHR12801">
    <property type="entry name" value="RNA EXONUCLEASE REXO1 / RECO3 FAMILY MEMBER-RELATED"/>
    <property type="match status" value="1"/>
</dbReference>
<dbReference type="Gene3D" id="3.30.420.10">
    <property type="entry name" value="Ribonuclease H-like superfamily/Ribonuclease H"/>
    <property type="match status" value="1"/>
</dbReference>
<dbReference type="GO" id="GO:0005634">
    <property type="term" value="C:nucleus"/>
    <property type="evidence" value="ECO:0007669"/>
    <property type="project" value="TreeGrafter"/>
</dbReference>
<organism evidence="7 8">
    <name type="scientific">Pleurostoma richardsiae</name>
    <dbReference type="NCBI Taxonomy" id="41990"/>
    <lineage>
        <taxon>Eukaryota</taxon>
        <taxon>Fungi</taxon>
        <taxon>Dikarya</taxon>
        <taxon>Ascomycota</taxon>
        <taxon>Pezizomycotina</taxon>
        <taxon>Sordariomycetes</taxon>
        <taxon>Sordariomycetidae</taxon>
        <taxon>Calosphaeriales</taxon>
        <taxon>Pleurostomataceae</taxon>
        <taxon>Pleurostoma</taxon>
    </lineage>
</organism>
<dbReference type="InterPro" id="IPR034922">
    <property type="entry name" value="REX1-like_exo"/>
</dbReference>
<keyword evidence="8" id="KW-1185">Reference proteome</keyword>
<dbReference type="InterPro" id="IPR036397">
    <property type="entry name" value="RNaseH_sf"/>
</dbReference>
<sequence length="584" mass="64707">MSERPYDPAWPGVASPASVRKSVSPPPLKHKEPVQGKLTTHTGSPSTPGKLHTPVVSSANPSPARHDAKAASTSAAPAAQKPSRKPESLNPRLLQSSPASHEHRFKLLKLLHAEYVRLNNELKKDRDPKIKSLVLSDQELIWLALDEEQRIATGNRLVYGNIIKNFIMKYKRMDAAKWKAERLEKKKAALPKGPQEKKPPTIVETGLTPAQEVELLSRLITPITNLGQFNYVSSVPSPDDIQKAMQGVEAAQGWERCDRCEKRFQVFPGRRLEDGKLTSGGECTFHWGKMYFLERQAGDKSGSQEKRYRCCGQAVGDSAGCTTSPTHVWKTTDPKRLALVLNFAETPENPLAPTDRAVAFDCEMCYTVKGLELIRLTATSWPTGEELLDVLVQPIGEILDLNSRFSGVWPEDFDNAEQWSAKKPQPAPQPSGARKKMQMVSSPEVARDLLFSLISPATPLIGHGLENDLNAVRVVHPRVVDTVLLFPHKRGLPIRHGLKMLMETKLNRQIQVESGADGKVQGHDSAEDARAAGDLVRLKVKEEWERMKSQGWKLVDGDFVAPIEKDKDGGLTEAFLEGRQSKSA</sequence>
<dbReference type="InterPro" id="IPR012337">
    <property type="entry name" value="RNaseH-like_sf"/>
</dbReference>
<evidence type="ECO:0000313" key="7">
    <source>
        <dbReference type="EMBL" id="KAJ9156703.1"/>
    </source>
</evidence>
<dbReference type="PANTHER" id="PTHR12801:SF112">
    <property type="entry name" value="RNA EXONUCLEASE 3"/>
    <property type="match status" value="1"/>
</dbReference>
<keyword evidence="3" id="KW-0378">Hydrolase</keyword>
<dbReference type="EMBL" id="JANBVO010000002">
    <property type="protein sequence ID" value="KAJ9156703.1"/>
    <property type="molecule type" value="Genomic_DNA"/>
</dbReference>
<evidence type="ECO:0000256" key="3">
    <source>
        <dbReference type="ARBA" id="ARBA00022801"/>
    </source>
</evidence>
<dbReference type="AlphaFoldDB" id="A0AA38RTY6"/>
<dbReference type="Proteomes" id="UP001174694">
    <property type="component" value="Unassembled WGS sequence"/>
</dbReference>
<reference evidence="7" key="1">
    <citation type="submission" date="2022-07" db="EMBL/GenBank/DDBJ databases">
        <title>Fungi with potential for degradation of polypropylene.</title>
        <authorList>
            <person name="Gostincar C."/>
        </authorList>
    </citation>
    <scope>NUCLEOTIDE SEQUENCE</scope>
    <source>
        <strain evidence="7">EXF-13308</strain>
    </source>
</reference>
<accession>A0AA38RTY6</accession>
<evidence type="ECO:0000256" key="2">
    <source>
        <dbReference type="ARBA" id="ARBA00022722"/>
    </source>
</evidence>
<dbReference type="GO" id="GO:0003676">
    <property type="term" value="F:nucleic acid binding"/>
    <property type="evidence" value="ECO:0007669"/>
    <property type="project" value="InterPro"/>
</dbReference>
<keyword evidence="2" id="KW-0540">Nuclease</keyword>
<keyword evidence="4 7" id="KW-0269">Exonuclease</keyword>
<evidence type="ECO:0000313" key="8">
    <source>
        <dbReference type="Proteomes" id="UP001174694"/>
    </source>
</evidence>
<feature type="domain" description="Exonuclease" evidence="6">
    <location>
        <begin position="356"/>
        <end position="545"/>
    </location>
</feature>
<dbReference type="InterPro" id="IPR013520">
    <property type="entry name" value="Ribonucl_H"/>
</dbReference>
<protein>
    <submittedName>
        <fullName evidence="7">RNA exonuclease 3-like protein 2</fullName>
    </submittedName>
</protein>
<dbReference type="SUPFAM" id="SSF53098">
    <property type="entry name" value="Ribonuclease H-like"/>
    <property type="match status" value="1"/>
</dbReference>
<dbReference type="SMART" id="SM00479">
    <property type="entry name" value="EXOIII"/>
    <property type="match status" value="1"/>
</dbReference>